<evidence type="ECO:0000313" key="11">
    <source>
        <dbReference type="EMBL" id="KAB7649478.1"/>
    </source>
</evidence>
<dbReference type="PANTHER" id="PTHR24220:SF614">
    <property type="entry name" value="ABC TRANSPORTER ATP-BINDING PROTEIN SSO1893-RELATED"/>
    <property type="match status" value="1"/>
</dbReference>
<feature type="transmembrane region" description="Helical" evidence="8">
    <location>
        <begin position="242"/>
        <end position="263"/>
    </location>
</feature>
<dbReference type="InterPro" id="IPR003439">
    <property type="entry name" value="ABC_transporter-like_ATP-bd"/>
</dbReference>
<feature type="domain" description="ABC transporter" evidence="9">
    <location>
        <begin position="330"/>
        <end position="544"/>
    </location>
</feature>
<dbReference type="Gene3D" id="1.20.1560.10">
    <property type="entry name" value="ABC transporter type 1, transmembrane domain"/>
    <property type="match status" value="1"/>
</dbReference>
<dbReference type="SUPFAM" id="SSF90123">
    <property type="entry name" value="ABC transporter transmembrane region"/>
    <property type="match status" value="1"/>
</dbReference>
<evidence type="ECO:0000256" key="1">
    <source>
        <dbReference type="ARBA" id="ARBA00004651"/>
    </source>
</evidence>
<feature type="transmembrane region" description="Helical" evidence="8">
    <location>
        <begin position="275"/>
        <end position="295"/>
    </location>
</feature>
<feature type="transmembrane region" description="Helical" evidence="8">
    <location>
        <begin position="20"/>
        <end position="41"/>
    </location>
</feature>
<dbReference type="GO" id="GO:0140359">
    <property type="term" value="F:ABC-type transporter activity"/>
    <property type="evidence" value="ECO:0007669"/>
    <property type="project" value="InterPro"/>
</dbReference>
<dbReference type="SMART" id="SM00382">
    <property type="entry name" value="AAA"/>
    <property type="match status" value="1"/>
</dbReference>
<protein>
    <submittedName>
        <fullName evidence="11">ATP-binding cassette domain-containing protein</fullName>
    </submittedName>
</protein>
<dbReference type="SUPFAM" id="SSF52540">
    <property type="entry name" value="P-loop containing nucleoside triphosphate hydrolases"/>
    <property type="match status" value="1"/>
</dbReference>
<dbReference type="Proteomes" id="UP000469462">
    <property type="component" value="Unassembled WGS sequence"/>
</dbReference>
<dbReference type="GO" id="GO:0005886">
    <property type="term" value="C:plasma membrane"/>
    <property type="evidence" value="ECO:0007669"/>
    <property type="project" value="UniProtKB-SubCell"/>
</dbReference>
<dbReference type="PROSITE" id="PS50893">
    <property type="entry name" value="ABC_TRANSPORTER_2"/>
    <property type="match status" value="1"/>
</dbReference>
<evidence type="ECO:0000256" key="2">
    <source>
        <dbReference type="ARBA" id="ARBA00022475"/>
    </source>
</evidence>
<evidence type="ECO:0000256" key="8">
    <source>
        <dbReference type="SAM" id="Phobius"/>
    </source>
</evidence>
<sequence length="546" mass="61002">MLIRFIKFIRDSAPERFKPILWTSAGAGVLEALVVAAIGMGVGEFSQTRTVPVRPLLLFLVSGLGYYFLFRKSMMESLLVANDEVERRIAEVADRLRSISYEAFSSIEQSKIYSVLLGNHDMVMEAARFLGSFIAGGFMIALSFLYAATISPSAAIFLFGIFAGMALAFAGMEKTLVASFRKRAQKEDAFFASLKDIVLGFVELKMNQAKSDAILRDRIMKLGDEYFRARLETDAYQVRSTAFYMSFAFVPVGAIVFSLGEMLNLSGGQVAELSTLAMFAVTPVLGLCLFFPTAARAVMILEQIEEFSNFLAERCDRDAGPAEPPKFDRIAVKDLRFTYPAVEGQTPFSIAVPEFELHRGELVILRGSNGTGKSTFMRVFAGLLKAQQGTIAVNDIPVSVLGYSSYRRLFSIVFTDFYLFDGIYGEKVDPARCEHYLKALGLLGKVSIGPDGRFSTTDLSSGQRKRLAVISALLENRSILLFDEVAADFDHYFREYFYEKLLPELKAEGRTILAISHDDRYFDVADRVVSMEEGHMRVWRDRKTDE</sequence>
<evidence type="ECO:0000256" key="4">
    <source>
        <dbReference type="ARBA" id="ARBA00022741"/>
    </source>
</evidence>
<feature type="domain" description="ABC transmembrane type-1" evidence="10">
    <location>
        <begin position="24"/>
        <end position="296"/>
    </location>
</feature>
<dbReference type="PANTHER" id="PTHR24220">
    <property type="entry name" value="IMPORT ATP-BINDING PROTEIN"/>
    <property type="match status" value="1"/>
</dbReference>
<keyword evidence="2" id="KW-1003">Cell membrane</keyword>
<feature type="transmembrane region" description="Helical" evidence="8">
    <location>
        <begin position="154"/>
        <end position="172"/>
    </location>
</feature>
<evidence type="ECO:0000256" key="5">
    <source>
        <dbReference type="ARBA" id="ARBA00022840"/>
    </source>
</evidence>
<dbReference type="PROSITE" id="PS00211">
    <property type="entry name" value="ABC_TRANSPORTER_1"/>
    <property type="match status" value="1"/>
</dbReference>
<feature type="transmembrane region" description="Helical" evidence="8">
    <location>
        <begin position="129"/>
        <end position="148"/>
    </location>
</feature>
<accession>A0AAI9WM66</accession>
<dbReference type="Pfam" id="PF00005">
    <property type="entry name" value="ABC_tran"/>
    <property type="match status" value="1"/>
</dbReference>
<feature type="transmembrane region" description="Helical" evidence="8">
    <location>
        <begin position="53"/>
        <end position="70"/>
    </location>
</feature>
<dbReference type="AlphaFoldDB" id="A0AAI9WM66"/>
<evidence type="ECO:0000256" key="7">
    <source>
        <dbReference type="ARBA" id="ARBA00023136"/>
    </source>
</evidence>
<name>A0AAI9WM66_9BURK</name>
<keyword evidence="12" id="KW-1185">Reference proteome</keyword>
<keyword evidence="3 8" id="KW-0812">Transmembrane</keyword>
<dbReference type="InterPro" id="IPR003593">
    <property type="entry name" value="AAA+_ATPase"/>
</dbReference>
<dbReference type="InterPro" id="IPR027417">
    <property type="entry name" value="P-loop_NTPase"/>
</dbReference>
<evidence type="ECO:0000313" key="12">
    <source>
        <dbReference type="Proteomes" id="UP000469462"/>
    </source>
</evidence>
<dbReference type="InterPro" id="IPR011527">
    <property type="entry name" value="ABC1_TM_dom"/>
</dbReference>
<dbReference type="InterPro" id="IPR036640">
    <property type="entry name" value="ABC1_TM_sf"/>
</dbReference>
<keyword evidence="4" id="KW-0547">Nucleotide-binding</keyword>
<evidence type="ECO:0000256" key="3">
    <source>
        <dbReference type="ARBA" id="ARBA00022692"/>
    </source>
</evidence>
<evidence type="ECO:0000259" key="10">
    <source>
        <dbReference type="PROSITE" id="PS50929"/>
    </source>
</evidence>
<reference evidence="11 12" key="1">
    <citation type="submission" date="2019-10" db="EMBL/GenBank/DDBJ databases">
        <title>Genome diversity of Sutterella seckii.</title>
        <authorList>
            <person name="Chaplin A.V."/>
            <person name="Sokolova S.R."/>
            <person name="Mosin K.A."/>
            <person name="Ivanova E.L."/>
            <person name="Kochetkova T.O."/>
            <person name="Goltsov A.Y."/>
            <person name="Trofimov D.Y."/>
            <person name="Efimov B.A."/>
        </authorList>
    </citation>
    <scope>NUCLEOTIDE SEQUENCE [LARGE SCALE GENOMIC DNA]</scope>
    <source>
        <strain evidence="11 12">ASD3426</strain>
    </source>
</reference>
<dbReference type="GO" id="GO:0016887">
    <property type="term" value="F:ATP hydrolysis activity"/>
    <property type="evidence" value="ECO:0007669"/>
    <property type="project" value="InterPro"/>
</dbReference>
<dbReference type="EMBL" id="WEHW01000083">
    <property type="protein sequence ID" value="KAB7649478.1"/>
    <property type="molecule type" value="Genomic_DNA"/>
</dbReference>
<evidence type="ECO:0000259" key="9">
    <source>
        <dbReference type="PROSITE" id="PS50893"/>
    </source>
</evidence>
<organism evidence="11 12">
    <name type="scientific">Sutterella seckii</name>
    <dbReference type="NCBI Taxonomy" id="1944635"/>
    <lineage>
        <taxon>Bacteria</taxon>
        <taxon>Pseudomonadati</taxon>
        <taxon>Pseudomonadota</taxon>
        <taxon>Betaproteobacteria</taxon>
        <taxon>Burkholderiales</taxon>
        <taxon>Sutterellaceae</taxon>
        <taxon>Sutterella</taxon>
    </lineage>
</organism>
<keyword evidence="5 11" id="KW-0067">ATP-binding</keyword>
<dbReference type="RefSeq" id="WP_152157170.1">
    <property type="nucleotide sequence ID" value="NZ_WEHW01000083.1"/>
</dbReference>
<dbReference type="PROSITE" id="PS50929">
    <property type="entry name" value="ABC_TM1F"/>
    <property type="match status" value="1"/>
</dbReference>
<dbReference type="InterPro" id="IPR017871">
    <property type="entry name" value="ABC_transporter-like_CS"/>
</dbReference>
<gene>
    <name evidence="11" type="ORF">GBM96_11325</name>
</gene>
<dbReference type="Gene3D" id="3.40.50.300">
    <property type="entry name" value="P-loop containing nucleotide triphosphate hydrolases"/>
    <property type="match status" value="1"/>
</dbReference>
<keyword evidence="7 8" id="KW-0472">Membrane</keyword>
<comment type="caution">
    <text evidence="11">The sequence shown here is derived from an EMBL/GenBank/DDBJ whole genome shotgun (WGS) entry which is preliminary data.</text>
</comment>
<dbReference type="GO" id="GO:0005524">
    <property type="term" value="F:ATP binding"/>
    <property type="evidence" value="ECO:0007669"/>
    <property type="project" value="UniProtKB-KW"/>
</dbReference>
<dbReference type="InterPro" id="IPR015854">
    <property type="entry name" value="ABC_transpr_LolD-like"/>
</dbReference>
<evidence type="ECO:0000256" key="6">
    <source>
        <dbReference type="ARBA" id="ARBA00022989"/>
    </source>
</evidence>
<keyword evidence="6 8" id="KW-1133">Transmembrane helix</keyword>
<proteinExistence type="predicted"/>
<comment type="subcellular location">
    <subcellularLocation>
        <location evidence="1">Cell membrane</location>
        <topology evidence="1">Multi-pass membrane protein</topology>
    </subcellularLocation>
</comment>